<comment type="caution">
    <text evidence="4">The sequence shown here is derived from an EMBL/GenBank/DDBJ whole genome shotgun (WGS) entry which is preliminary data.</text>
</comment>
<proteinExistence type="predicted"/>
<feature type="domain" description="MHC class I-like antigen recognition-like" evidence="3">
    <location>
        <begin position="230"/>
        <end position="383"/>
    </location>
</feature>
<feature type="compositionally biased region" description="Pro residues" evidence="2">
    <location>
        <begin position="133"/>
        <end position="143"/>
    </location>
</feature>
<dbReference type="AlphaFoldDB" id="A0AA40HV54"/>
<evidence type="ECO:0000313" key="4">
    <source>
        <dbReference type="EMBL" id="KAK1337944.1"/>
    </source>
</evidence>
<dbReference type="GO" id="GO:0001916">
    <property type="term" value="P:positive regulation of T cell mediated cytotoxicity"/>
    <property type="evidence" value="ECO:0007669"/>
    <property type="project" value="TreeGrafter"/>
</dbReference>
<reference evidence="4" key="1">
    <citation type="submission" date="2023-06" db="EMBL/GenBank/DDBJ databases">
        <title>Reference genome for the Northern bat (Eptesicus nilssonii), a most northern bat species.</title>
        <authorList>
            <person name="Laine V.N."/>
            <person name="Pulliainen A.T."/>
            <person name="Lilley T.M."/>
        </authorList>
    </citation>
    <scope>NUCLEOTIDE SEQUENCE</scope>
    <source>
        <strain evidence="4">BLF_Eptnil</strain>
        <tissue evidence="4">Kidney</tissue>
    </source>
</reference>
<dbReference type="GO" id="GO:0002476">
    <property type="term" value="P:antigen processing and presentation of endogenous peptide antigen via MHC class Ib"/>
    <property type="evidence" value="ECO:0007669"/>
    <property type="project" value="TreeGrafter"/>
</dbReference>
<protein>
    <recommendedName>
        <fullName evidence="3">MHC class I-like antigen recognition-like domain-containing protein</fullName>
    </recommendedName>
</protein>
<dbReference type="Pfam" id="PF00129">
    <property type="entry name" value="MHC_I"/>
    <property type="match status" value="1"/>
</dbReference>
<sequence length="561" mass="63038">MGSTPIQMAEDAAQKLWECGLVQHSSLLVGCLSISSCSPVGFRELQSLQQMQRLAEGREDTADAMLMFFIPWEVAGRTRPRRRLAFHLRSFPVGTFSRAPPVPLCLSGKRPPRKRAGVERPRPGTPFPASALTPPPPASPEPPAACGSHAARPPFPHPAARLSGAERTDRCCSPWRGPRAPSSASSSCCSRCCLRVCGQRPAPVGAESQQHFSFPDSHSPHYDFNISYHEHPWCKVQGKMDEEKYLSYDCGINKDISMNLLREAGKAMDSCKHELGTLRDIGKELKTLLPDIKQEKYADGAPFTLQVRMTCQGKADEGTCGFLEFFLDGQRFLTFDNKTAEYRADNSVGERLKKKWENNEDLTKFFKMTLSGDCNLLHQCWVHRKKEPETASLFFFTSPGLFLEILQYHLKSTLEAFCIIFLTCTNHSPSPSHKHTYHSLSCTNHSPSPSHNHTSHSLSCTNQEHRPVGDLGHHSHCIYDFHHLIIVCIIRYIYRKRWQKMLLKSSWECGLVQHSSLLVGCLSTSSCSPVGFRELQSLQQMQRLAEGREDTADAMFMSFIP</sequence>
<dbReference type="PANTHER" id="PTHR16675">
    <property type="entry name" value="MHC CLASS I-RELATED"/>
    <property type="match status" value="1"/>
</dbReference>
<evidence type="ECO:0000256" key="1">
    <source>
        <dbReference type="ARBA" id="ARBA00023180"/>
    </source>
</evidence>
<keyword evidence="1" id="KW-0325">Glycoprotein</keyword>
<gene>
    <name evidence="4" type="ORF">QTO34_001047</name>
</gene>
<feature type="region of interest" description="Disordered" evidence="2">
    <location>
        <begin position="107"/>
        <end position="162"/>
    </location>
</feature>
<dbReference type="GO" id="GO:0006955">
    <property type="term" value="P:immune response"/>
    <property type="evidence" value="ECO:0007669"/>
    <property type="project" value="TreeGrafter"/>
</dbReference>
<organism evidence="4 5">
    <name type="scientific">Cnephaeus nilssonii</name>
    <name type="common">Northern bat</name>
    <name type="synonym">Eptesicus nilssonii</name>
    <dbReference type="NCBI Taxonomy" id="3371016"/>
    <lineage>
        <taxon>Eukaryota</taxon>
        <taxon>Metazoa</taxon>
        <taxon>Chordata</taxon>
        <taxon>Craniata</taxon>
        <taxon>Vertebrata</taxon>
        <taxon>Euteleostomi</taxon>
        <taxon>Mammalia</taxon>
        <taxon>Eutheria</taxon>
        <taxon>Laurasiatheria</taxon>
        <taxon>Chiroptera</taxon>
        <taxon>Yangochiroptera</taxon>
        <taxon>Vespertilionidae</taxon>
        <taxon>Cnephaeus</taxon>
    </lineage>
</organism>
<accession>A0AA40HV54</accession>
<dbReference type="PANTHER" id="PTHR16675:SF268">
    <property type="entry name" value="UL16-BINDING PROTEIN 1"/>
    <property type="match status" value="1"/>
</dbReference>
<dbReference type="InterPro" id="IPR037055">
    <property type="entry name" value="MHC_I-like_Ag-recog_sf"/>
</dbReference>
<dbReference type="InterPro" id="IPR011162">
    <property type="entry name" value="MHC_I/II-like_Ag-recog"/>
</dbReference>
<dbReference type="GO" id="GO:0009897">
    <property type="term" value="C:external side of plasma membrane"/>
    <property type="evidence" value="ECO:0007669"/>
    <property type="project" value="TreeGrafter"/>
</dbReference>
<dbReference type="InterPro" id="IPR011161">
    <property type="entry name" value="MHC_I-like_Ag-recog"/>
</dbReference>
<dbReference type="GO" id="GO:0005615">
    <property type="term" value="C:extracellular space"/>
    <property type="evidence" value="ECO:0007669"/>
    <property type="project" value="TreeGrafter"/>
</dbReference>
<evidence type="ECO:0000259" key="3">
    <source>
        <dbReference type="Pfam" id="PF00129"/>
    </source>
</evidence>
<dbReference type="Proteomes" id="UP001177744">
    <property type="component" value="Unassembled WGS sequence"/>
</dbReference>
<keyword evidence="5" id="KW-1185">Reference proteome</keyword>
<evidence type="ECO:0000256" key="2">
    <source>
        <dbReference type="SAM" id="MobiDB-lite"/>
    </source>
</evidence>
<dbReference type="GO" id="GO:0002486">
    <property type="term" value="P:antigen processing and presentation of endogenous peptide antigen via MHC class I via ER pathway, TAP-independent"/>
    <property type="evidence" value="ECO:0007669"/>
    <property type="project" value="TreeGrafter"/>
</dbReference>
<dbReference type="EMBL" id="JAULJE010000010">
    <property type="protein sequence ID" value="KAK1337944.1"/>
    <property type="molecule type" value="Genomic_DNA"/>
</dbReference>
<evidence type="ECO:0000313" key="5">
    <source>
        <dbReference type="Proteomes" id="UP001177744"/>
    </source>
</evidence>
<dbReference type="InterPro" id="IPR050208">
    <property type="entry name" value="MHC_class-I_related"/>
</dbReference>
<name>A0AA40HV54_CNENI</name>
<dbReference type="Gene3D" id="3.30.500.10">
    <property type="entry name" value="MHC class I-like antigen recognition-like"/>
    <property type="match status" value="1"/>
</dbReference>
<dbReference type="SUPFAM" id="SSF54452">
    <property type="entry name" value="MHC antigen-recognition domain"/>
    <property type="match status" value="1"/>
</dbReference>